<accession>A0ABW2HML0</accession>
<dbReference type="PANTHER" id="PTHR14239:SF10">
    <property type="entry name" value="REDUCTASE"/>
    <property type="match status" value="1"/>
</dbReference>
<dbReference type="EMBL" id="JBHTBJ010000006">
    <property type="protein sequence ID" value="MFC7274448.1"/>
    <property type="molecule type" value="Genomic_DNA"/>
</dbReference>
<dbReference type="PANTHER" id="PTHR14239">
    <property type="entry name" value="DUDULIN-RELATED"/>
    <property type="match status" value="1"/>
</dbReference>
<feature type="domain" description="Pyrroline-5-carboxylate reductase catalytic N-terminal" evidence="2">
    <location>
        <begin position="3"/>
        <end position="92"/>
    </location>
</feature>
<gene>
    <name evidence="3" type="ORF">ACFQS1_10695</name>
</gene>
<name>A0ABW2HML0_9ACTN</name>
<dbReference type="InterPro" id="IPR051267">
    <property type="entry name" value="STEAP_metalloreductase"/>
</dbReference>
<comment type="caution">
    <text evidence="3">The sequence shown here is derived from an EMBL/GenBank/DDBJ whole genome shotgun (WGS) entry which is preliminary data.</text>
</comment>
<dbReference type="InterPro" id="IPR036291">
    <property type="entry name" value="NAD(P)-bd_dom_sf"/>
</dbReference>
<keyword evidence="1" id="KW-0560">Oxidoreductase</keyword>
<protein>
    <submittedName>
        <fullName evidence="3">NADPH-dependent F420 reductase</fullName>
    </submittedName>
</protein>
<proteinExistence type="predicted"/>
<organism evidence="3 4">
    <name type="scientific">Paractinoplanes rhizophilus</name>
    <dbReference type="NCBI Taxonomy" id="1416877"/>
    <lineage>
        <taxon>Bacteria</taxon>
        <taxon>Bacillati</taxon>
        <taxon>Actinomycetota</taxon>
        <taxon>Actinomycetes</taxon>
        <taxon>Micromonosporales</taxon>
        <taxon>Micromonosporaceae</taxon>
        <taxon>Paractinoplanes</taxon>
    </lineage>
</organism>
<evidence type="ECO:0000313" key="3">
    <source>
        <dbReference type="EMBL" id="MFC7274448.1"/>
    </source>
</evidence>
<dbReference type="Proteomes" id="UP001596548">
    <property type="component" value="Unassembled WGS sequence"/>
</dbReference>
<dbReference type="RefSeq" id="WP_378966422.1">
    <property type="nucleotide sequence ID" value="NZ_JBHTBJ010000006.1"/>
</dbReference>
<evidence type="ECO:0000256" key="1">
    <source>
        <dbReference type="ARBA" id="ARBA00023002"/>
    </source>
</evidence>
<evidence type="ECO:0000313" key="4">
    <source>
        <dbReference type="Proteomes" id="UP001596548"/>
    </source>
</evidence>
<dbReference type="SUPFAM" id="SSF51735">
    <property type="entry name" value="NAD(P)-binding Rossmann-fold domains"/>
    <property type="match status" value="1"/>
</dbReference>
<sequence length="212" mass="21969">MSRIAVLGSGHTGPIVARMAVEAGHQVSISASGDPKRIALIATVLAPGAEARWAADAVRDAGIVVLAIPMHAFPGLDPALFDGKLVIDIMNYWPPNDGVLEPFEHSGRGSSEVVAERLAGATVVKTLNHIGYHDMDERRLPAGAPGRLALGVAGDDPAAVDTVAALVDSFGFDPVPFSALSAGRGFEPGHPVFGALLTRAEFLAALDLQPED</sequence>
<keyword evidence="4" id="KW-1185">Reference proteome</keyword>
<evidence type="ECO:0000259" key="2">
    <source>
        <dbReference type="Pfam" id="PF03807"/>
    </source>
</evidence>
<dbReference type="InterPro" id="IPR028939">
    <property type="entry name" value="P5C_Rdtase_cat_N"/>
</dbReference>
<reference evidence="4" key="1">
    <citation type="journal article" date="2019" name="Int. J. Syst. Evol. Microbiol.">
        <title>The Global Catalogue of Microorganisms (GCM) 10K type strain sequencing project: providing services to taxonomists for standard genome sequencing and annotation.</title>
        <authorList>
            <consortium name="The Broad Institute Genomics Platform"/>
            <consortium name="The Broad Institute Genome Sequencing Center for Infectious Disease"/>
            <person name="Wu L."/>
            <person name="Ma J."/>
        </authorList>
    </citation>
    <scope>NUCLEOTIDE SEQUENCE [LARGE SCALE GENOMIC DNA]</scope>
    <source>
        <strain evidence="4">XZYJT-10</strain>
    </source>
</reference>
<dbReference type="Gene3D" id="3.40.50.720">
    <property type="entry name" value="NAD(P)-binding Rossmann-like Domain"/>
    <property type="match status" value="1"/>
</dbReference>
<dbReference type="Pfam" id="PF03807">
    <property type="entry name" value="F420_oxidored"/>
    <property type="match status" value="1"/>
</dbReference>